<proteinExistence type="predicted"/>
<keyword evidence="2" id="KW-1185">Reference proteome</keyword>
<gene>
    <name evidence="1" type="ORF">BDN72DRAFT_101394</name>
</gene>
<protein>
    <submittedName>
        <fullName evidence="1">Uncharacterized protein</fullName>
    </submittedName>
</protein>
<accession>A0ACD3B7L5</accession>
<name>A0ACD3B7L5_9AGAR</name>
<reference evidence="1 2" key="1">
    <citation type="journal article" date="2019" name="Nat. Ecol. Evol.">
        <title>Megaphylogeny resolves global patterns of mushroom evolution.</title>
        <authorList>
            <person name="Varga T."/>
            <person name="Krizsan K."/>
            <person name="Foldi C."/>
            <person name="Dima B."/>
            <person name="Sanchez-Garcia M."/>
            <person name="Sanchez-Ramirez S."/>
            <person name="Szollosi G.J."/>
            <person name="Szarkandi J.G."/>
            <person name="Papp V."/>
            <person name="Albert L."/>
            <person name="Andreopoulos W."/>
            <person name="Angelini C."/>
            <person name="Antonin V."/>
            <person name="Barry K.W."/>
            <person name="Bougher N.L."/>
            <person name="Buchanan P."/>
            <person name="Buyck B."/>
            <person name="Bense V."/>
            <person name="Catcheside P."/>
            <person name="Chovatia M."/>
            <person name="Cooper J."/>
            <person name="Damon W."/>
            <person name="Desjardin D."/>
            <person name="Finy P."/>
            <person name="Geml J."/>
            <person name="Haridas S."/>
            <person name="Hughes K."/>
            <person name="Justo A."/>
            <person name="Karasinski D."/>
            <person name="Kautmanova I."/>
            <person name="Kiss B."/>
            <person name="Kocsube S."/>
            <person name="Kotiranta H."/>
            <person name="LaButti K.M."/>
            <person name="Lechner B.E."/>
            <person name="Liimatainen K."/>
            <person name="Lipzen A."/>
            <person name="Lukacs Z."/>
            <person name="Mihaltcheva S."/>
            <person name="Morgado L.N."/>
            <person name="Niskanen T."/>
            <person name="Noordeloos M.E."/>
            <person name="Ohm R.A."/>
            <person name="Ortiz-Santana B."/>
            <person name="Ovrebo C."/>
            <person name="Racz N."/>
            <person name="Riley R."/>
            <person name="Savchenko A."/>
            <person name="Shiryaev A."/>
            <person name="Soop K."/>
            <person name="Spirin V."/>
            <person name="Szebenyi C."/>
            <person name="Tomsovsky M."/>
            <person name="Tulloss R.E."/>
            <person name="Uehling J."/>
            <person name="Grigoriev I.V."/>
            <person name="Vagvolgyi C."/>
            <person name="Papp T."/>
            <person name="Martin F.M."/>
            <person name="Miettinen O."/>
            <person name="Hibbett D.S."/>
            <person name="Nagy L.G."/>
        </authorList>
    </citation>
    <scope>NUCLEOTIDE SEQUENCE [LARGE SCALE GENOMIC DNA]</scope>
    <source>
        <strain evidence="1 2">NL-1719</strain>
    </source>
</reference>
<sequence>MRFKRSGCHSNRGFSLQQQIHGTCKGSSIVSNANGEDTPGWIGTWIRGRGGTGLWHIRLDVAKVIELQSQSRSVFQVCNRPTARSSCVYEYLWSSKYSPPFTQFWFDVISVTSVKPPA</sequence>
<dbReference type="EMBL" id="ML208270">
    <property type="protein sequence ID" value="TFK74125.1"/>
    <property type="molecule type" value="Genomic_DNA"/>
</dbReference>
<organism evidence="1 2">
    <name type="scientific">Pluteus cervinus</name>
    <dbReference type="NCBI Taxonomy" id="181527"/>
    <lineage>
        <taxon>Eukaryota</taxon>
        <taxon>Fungi</taxon>
        <taxon>Dikarya</taxon>
        <taxon>Basidiomycota</taxon>
        <taxon>Agaricomycotina</taxon>
        <taxon>Agaricomycetes</taxon>
        <taxon>Agaricomycetidae</taxon>
        <taxon>Agaricales</taxon>
        <taxon>Pluteineae</taxon>
        <taxon>Pluteaceae</taxon>
        <taxon>Pluteus</taxon>
    </lineage>
</organism>
<evidence type="ECO:0000313" key="2">
    <source>
        <dbReference type="Proteomes" id="UP000308600"/>
    </source>
</evidence>
<dbReference type="Proteomes" id="UP000308600">
    <property type="component" value="Unassembled WGS sequence"/>
</dbReference>
<evidence type="ECO:0000313" key="1">
    <source>
        <dbReference type="EMBL" id="TFK74125.1"/>
    </source>
</evidence>